<accession>A0ABT3AYZ1</accession>
<reference evidence="1 2" key="1">
    <citation type="submission" date="2022-10" db="EMBL/GenBank/DDBJ databases">
        <title>Identification of biosynthetic pathway for the production of the potent trypsin inhibitor radiosumin.</title>
        <authorList>
            <person name="Fewer D.P."/>
            <person name="Delbaje E."/>
            <person name="Ouyang X."/>
            <person name="Agostino P.D."/>
            <person name="Wahlsten M."/>
            <person name="Jokela J."/>
            <person name="Permi P."/>
            <person name="Haapaniemi E."/>
            <person name="Koistinen H."/>
        </authorList>
    </citation>
    <scope>NUCLEOTIDE SEQUENCE [LARGE SCALE GENOMIC DNA]</scope>
    <source>
        <strain evidence="1 2">NIES-515</strain>
    </source>
</reference>
<evidence type="ECO:0000313" key="2">
    <source>
        <dbReference type="Proteomes" id="UP001526143"/>
    </source>
</evidence>
<name>A0ABT3AYZ1_9CYAN</name>
<dbReference type="SUPFAM" id="SSF52540">
    <property type="entry name" value="P-loop containing nucleoside triphosphate hydrolases"/>
    <property type="match status" value="1"/>
</dbReference>
<dbReference type="Gene3D" id="3.40.50.300">
    <property type="entry name" value="P-loop containing nucleotide triphosphate hydrolases"/>
    <property type="match status" value="1"/>
</dbReference>
<sequence length="861" mass="97289">MQFKSVENFAMESEKLDRFQKYGESILRKIDSVPQQPSKQEDWVPASLDDCLIHLREAAQKTVELATSSVKIGVMGEFSSGKTLLLGSLIGYADALPISENPTTGNVTAIHLKLQEDFATTQVSNFTVEYLTQDEVNECLRFMLGEANRRTIAAGLSSIPQEKLKTWNDILSWCEEAWNNSKNLELRYLLRELVSFVRAYNSYGAAMCGRLYNIDATTARDGLTLADQPMAIQTLNFKDLPPTHIRLPNAPQRLPAKLLQNSFPLIRRVDIEVKISKDIWDVSGNNGTSEFILLDFPGLGAANSGVRDTFLSLRELAEVQTILVLLNGKSPGSDRANKIFTMMQQQRPGQDLKDLILVGVGRFDQLPLESEGGERELDNLIDDKSDNNPLKESTVCQQIKVLQTTLGGASAFTSQKERILLLSPLLGLADLAKRSSKVKAGSPEFLANLDYPDYLDRSKRLQLKWGRLSERLLESDSRSHLGRQLSYFAQDGSINKLRELIQSHVATHGFKQLYEDTRRAANALHQQQDKLKNILEEIKQQGIPMAESQSFLDLRFAVETLDKTYRKFQKELSKEPLKDKRGITVSDVVKDELTYRILNWSQWTLLFNKANNGMISLTESKGAAGKLFDRGNKINSSLPTKSDDFYPAFEKTIKELEEFARDRLSQAVVDSLSKLSNQIAKERDRLREILHPEQEQDIQQKFGDEEADLYYKLLLGCDPNQWKEAIISEVSSKNKTSVPAKMFPLARQDDKHNIGQIFDWAPERSQNNPRTANHQLLVLRLRDEITASASLHLVQYVSEVNQQVNAELEGILDQIVPCLQNISKKEALLRYIAAEESQINAEIPTWLQIILDIANFESNSI</sequence>
<keyword evidence="2" id="KW-1185">Reference proteome</keyword>
<protein>
    <submittedName>
        <fullName evidence="1">Dynamin family protein</fullName>
    </submittedName>
</protein>
<comment type="caution">
    <text evidence="1">The sequence shown here is derived from an EMBL/GenBank/DDBJ whole genome shotgun (WGS) entry which is preliminary data.</text>
</comment>
<organism evidence="1 2">
    <name type="scientific">Plectonema radiosum NIES-515</name>
    <dbReference type="NCBI Taxonomy" id="2986073"/>
    <lineage>
        <taxon>Bacteria</taxon>
        <taxon>Bacillati</taxon>
        <taxon>Cyanobacteriota</taxon>
        <taxon>Cyanophyceae</taxon>
        <taxon>Oscillatoriophycideae</taxon>
        <taxon>Oscillatoriales</taxon>
        <taxon>Microcoleaceae</taxon>
        <taxon>Plectonema</taxon>
    </lineage>
</organism>
<dbReference type="InterPro" id="IPR027417">
    <property type="entry name" value="P-loop_NTPase"/>
</dbReference>
<dbReference type="RefSeq" id="WP_263745913.1">
    <property type="nucleotide sequence ID" value="NZ_JAOWRF010000191.1"/>
</dbReference>
<gene>
    <name evidence="1" type="ORF">OGM63_12590</name>
</gene>
<proteinExistence type="predicted"/>
<dbReference type="EMBL" id="JAOWRF010000191">
    <property type="protein sequence ID" value="MCV3214338.1"/>
    <property type="molecule type" value="Genomic_DNA"/>
</dbReference>
<dbReference type="Proteomes" id="UP001526143">
    <property type="component" value="Unassembled WGS sequence"/>
</dbReference>
<evidence type="ECO:0000313" key="1">
    <source>
        <dbReference type="EMBL" id="MCV3214338.1"/>
    </source>
</evidence>